<keyword evidence="1" id="KW-0472">Membrane</keyword>
<evidence type="ECO:0000313" key="3">
    <source>
        <dbReference type="Proteomes" id="UP001472677"/>
    </source>
</evidence>
<keyword evidence="1" id="KW-0812">Transmembrane</keyword>
<dbReference type="EMBL" id="JBBPBM010000010">
    <property type="protein sequence ID" value="KAK8564715.1"/>
    <property type="molecule type" value="Genomic_DNA"/>
</dbReference>
<reference evidence="2 3" key="1">
    <citation type="journal article" date="2024" name="G3 (Bethesda)">
        <title>Genome assembly of Hibiscus sabdariffa L. provides insights into metabolisms of medicinal natural products.</title>
        <authorList>
            <person name="Kim T."/>
        </authorList>
    </citation>
    <scope>NUCLEOTIDE SEQUENCE [LARGE SCALE GENOMIC DNA]</scope>
    <source>
        <strain evidence="2">TK-2024</strain>
        <tissue evidence="2">Old leaves</tissue>
    </source>
</reference>
<comment type="caution">
    <text evidence="2">The sequence shown here is derived from an EMBL/GenBank/DDBJ whole genome shotgun (WGS) entry which is preliminary data.</text>
</comment>
<keyword evidence="3" id="KW-1185">Reference proteome</keyword>
<gene>
    <name evidence="2" type="ORF">V6N12_058298</name>
</gene>
<feature type="transmembrane region" description="Helical" evidence="1">
    <location>
        <begin position="15"/>
        <end position="41"/>
    </location>
</feature>
<protein>
    <submittedName>
        <fullName evidence="2">Uncharacterized protein</fullName>
    </submittedName>
</protein>
<keyword evidence="1" id="KW-1133">Transmembrane helix</keyword>
<sequence length="177" mass="19767">MFLLSDHANLCRMAYLLWIILVSIATESFGMGVASIGLAAFSFGMLTFPFPLSLVSTLVKCHHVSAVIMVPLTTNALSESNFGTLCRMQILVISKGKTILFVLFSIQLNVSSTMIRPTLICHPMMIECNKAFRSSEMVSLCDIGIKLAFKKWFHTRAWEFKASLFTDRPPFGAKMMK</sequence>
<name>A0ABR2ERV5_9ROSI</name>
<accession>A0ABR2ERV5</accession>
<evidence type="ECO:0000313" key="2">
    <source>
        <dbReference type="EMBL" id="KAK8564715.1"/>
    </source>
</evidence>
<dbReference type="Proteomes" id="UP001472677">
    <property type="component" value="Unassembled WGS sequence"/>
</dbReference>
<evidence type="ECO:0000256" key="1">
    <source>
        <dbReference type="SAM" id="Phobius"/>
    </source>
</evidence>
<proteinExistence type="predicted"/>
<organism evidence="2 3">
    <name type="scientific">Hibiscus sabdariffa</name>
    <name type="common">roselle</name>
    <dbReference type="NCBI Taxonomy" id="183260"/>
    <lineage>
        <taxon>Eukaryota</taxon>
        <taxon>Viridiplantae</taxon>
        <taxon>Streptophyta</taxon>
        <taxon>Embryophyta</taxon>
        <taxon>Tracheophyta</taxon>
        <taxon>Spermatophyta</taxon>
        <taxon>Magnoliopsida</taxon>
        <taxon>eudicotyledons</taxon>
        <taxon>Gunneridae</taxon>
        <taxon>Pentapetalae</taxon>
        <taxon>rosids</taxon>
        <taxon>malvids</taxon>
        <taxon>Malvales</taxon>
        <taxon>Malvaceae</taxon>
        <taxon>Malvoideae</taxon>
        <taxon>Hibiscus</taxon>
    </lineage>
</organism>